<keyword evidence="2 4" id="KW-0472">Membrane</keyword>
<dbReference type="GO" id="GO:0030674">
    <property type="term" value="F:protein-macromolecule adaptor activity"/>
    <property type="evidence" value="ECO:0007669"/>
    <property type="project" value="TreeGrafter"/>
</dbReference>
<dbReference type="AlphaFoldDB" id="A0A1H2QLA2"/>
<evidence type="ECO:0000256" key="2">
    <source>
        <dbReference type="ARBA" id="ARBA00023136"/>
    </source>
</evidence>
<dbReference type="Pfam" id="PF04355">
    <property type="entry name" value="BamE"/>
    <property type="match status" value="1"/>
</dbReference>
<dbReference type="OrthoDB" id="9808250at2"/>
<evidence type="ECO:0000256" key="1">
    <source>
        <dbReference type="ARBA" id="ARBA00022729"/>
    </source>
</evidence>
<dbReference type="Gene3D" id="3.30.1450.10">
    <property type="match status" value="1"/>
</dbReference>
<gene>
    <name evidence="4" type="primary">bamE</name>
    <name evidence="6" type="ORF">SAMN04487960_101257</name>
</gene>
<dbReference type="PANTHER" id="PTHR37482">
    <property type="entry name" value="OUTER MEMBRANE PROTEIN ASSEMBLY FACTOR BAME"/>
    <property type="match status" value="1"/>
</dbReference>
<dbReference type="STRING" id="488533.SAMN04487960_101257"/>
<comment type="subcellular location">
    <subcellularLocation>
        <location evidence="4">Cell outer membrane</location>
        <topology evidence="4">Lipid-anchor</topology>
    </subcellularLocation>
</comment>
<evidence type="ECO:0000313" key="7">
    <source>
        <dbReference type="Proteomes" id="UP000199675"/>
    </source>
</evidence>
<comment type="similarity">
    <text evidence="4">Belongs to the BamE family.</text>
</comment>
<dbReference type="GO" id="GO:0051205">
    <property type="term" value="P:protein insertion into membrane"/>
    <property type="evidence" value="ECO:0007669"/>
    <property type="project" value="UniProtKB-UniRule"/>
</dbReference>
<dbReference type="EMBL" id="FNNE01000001">
    <property type="protein sequence ID" value="SDW07668.1"/>
    <property type="molecule type" value="Genomic_DNA"/>
</dbReference>
<dbReference type="Proteomes" id="UP000199675">
    <property type="component" value="Unassembled WGS sequence"/>
</dbReference>
<dbReference type="RefSeq" id="WP_091811130.1">
    <property type="nucleotide sequence ID" value="NZ_FNNE01000001.1"/>
</dbReference>
<dbReference type="PROSITE" id="PS51257">
    <property type="entry name" value="PROKAR_LIPOPROTEIN"/>
    <property type="match status" value="1"/>
</dbReference>
<sequence>MQKLAVLLLTLLIAGCAFPGVYKINVQQGSIIKQEDLDQISAGMTRSQVYSVLGSPSVINPTDESRDYYIYTFQRAGQEIKQQQVVVYYDNNVVTHYESDLLPLTPAY</sequence>
<keyword evidence="4" id="KW-0564">Palmitate</keyword>
<dbReference type="HAMAP" id="MF_00925">
    <property type="entry name" value="OM_assembly_BamE"/>
    <property type="match status" value="1"/>
</dbReference>
<proteinExistence type="inferred from homology"/>
<keyword evidence="7" id="KW-1185">Reference proteome</keyword>
<reference evidence="6 7" key="1">
    <citation type="submission" date="2016-10" db="EMBL/GenBank/DDBJ databases">
        <authorList>
            <person name="de Groot N.N."/>
        </authorList>
    </citation>
    <scope>NUCLEOTIDE SEQUENCE [LARGE SCALE GENOMIC DNA]</scope>
    <source>
        <strain evidence="6 7">CGMCC 1.7059</strain>
    </source>
</reference>
<evidence type="ECO:0000256" key="3">
    <source>
        <dbReference type="ARBA" id="ARBA00023237"/>
    </source>
</evidence>
<accession>A0A1H2QLA2</accession>
<dbReference type="InterPro" id="IPR026592">
    <property type="entry name" value="BamE"/>
</dbReference>
<dbReference type="InterPro" id="IPR007450">
    <property type="entry name" value="BamE_dom"/>
</dbReference>
<evidence type="ECO:0000313" key="6">
    <source>
        <dbReference type="EMBL" id="SDW07668.1"/>
    </source>
</evidence>
<keyword evidence="1 4" id="KW-0732">Signal</keyword>
<dbReference type="GO" id="GO:0043165">
    <property type="term" value="P:Gram-negative-bacterium-type cell outer membrane assembly"/>
    <property type="evidence" value="ECO:0007669"/>
    <property type="project" value="UniProtKB-UniRule"/>
</dbReference>
<dbReference type="InterPro" id="IPR037873">
    <property type="entry name" value="BamE-like"/>
</dbReference>
<dbReference type="PANTHER" id="PTHR37482:SF1">
    <property type="entry name" value="OUTER MEMBRANE PROTEIN ASSEMBLY FACTOR BAME"/>
    <property type="match status" value="1"/>
</dbReference>
<name>A0A1H2QLA2_9GAMM</name>
<organism evidence="6 7">
    <name type="scientific">Marinobacter mobilis</name>
    <dbReference type="NCBI Taxonomy" id="488533"/>
    <lineage>
        <taxon>Bacteria</taxon>
        <taxon>Pseudomonadati</taxon>
        <taxon>Pseudomonadota</taxon>
        <taxon>Gammaproteobacteria</taxon>
        <taxon>Pseudomonadales</taxon>
        <taxon>Marinobacteraceae</taxon>
        <taxon>Marinobacter</taxon>
    </lineage>
</organism>
<comment type="subunit">
    <text evidence="4">Part of the Bam complex.</text>
</comment>
<dbReference type="GO" id="GO:1990063">
    <property type="term" value="C:Bam protein complex"/>
    <property type="evidence" value="ECO:0007669"/>
    <property type="project" value="TreeGrafter"/>
</dbReference>
<protein>
    <recommendedName>
        <fullName evidence="4">Outer membrane protein assembly factor BamE</fullName>
    </recommendedName>
</protein>
<comment type="function">
    <text evidence="4">Part of the outer membrane protein assembly complex, which is involved in assembly and insertion of beta-barrel proteins into the outer membrane.</text>
</comment>
<evidence type="ECO:0000256" key="4">
    <source>
        <dbReference type="HAMAP-Rule" id="MF_00925"/>
    </source>
</evidence>
<keyword evidence="3 4" id="KW-0998">Cell outer membrane</keyword>
<feature type="domain" description="Outer membrane protein assembly factor BamE" evidence="5">
    <location>
        <begin position="29"/>
        <end position="95"/>
    </location>
</feature>
<evidence type="ECO:0000259" key="5">
    <source>
        <dbReference type="Pfam" id="PF04355"/>
    </source>
</evidence>
<keyword evidence="4" id="KW-0449">Lipoprotein</keyword>